<dbReference type="InterPro" id="IPR013249">
    <property type="entry name" value="RNA_pol_sigma70_r4_t2"/>
</dbReference>
<sequence>MLQDNETLKTGQKSGAVMGGGEDHTDKKDTESDAFLARLRGRDEAAFRYLVRSLHGAMISLARSFVRSRATAEEVVQDTWVAVITGLSGFEGRSSLKSWIFGILVNKARTRGVRDGRIVTFSDLGVEGDPAVDPDRFKSNGMWADPPGGWSDITPERIVAGRQILEHVWAALETLPPAQRSVIILREVEGLGPEEACLILGVSEANQRVLLHRGRSRIRQAMETLLDAPAAGHLARPERKV</sequence>
<dbReference type="NCBIfam" id="TIGR02937">
    <property type="entry name" value="sigma70-ECF"/>
    <property type="match status" value="1"/>
</dbReference>
<dbReference type="SUPFAM" id="SSF88946">
    <property type="entry name" value="Sigma2 domain of RNA polymerase sigma factors"/>
    <property type="match status" value="1"/>
</dbReference>
<evidence type="ECO:0000256" key="5">
    <source>
        <dbReference type="SAM" id="MobiDB-lite"/>
    </source>
</evidence>
<dbReference type="Gene3D" id="1.10.10.10">
    <property type="entry name" value="Winged helix-like DNA-binding domain superfamily/Winged helix DNA-binding domain"/>
    <property type="match status" value="1"/>
</dbReference>
<dbReference type="InterPro" id="IPR007627">
    <property type="entry name" value="RNA_pol_sigma70_r2"/>
</dbReference>
<gene>
    <name evidence="8" type="ORF">ACFOOQ_16420</name>
</gene>
<feature type="domain" description="RNA polymerase sigma-70 region 2" evidence="6">
    <location>
        <begin position="50"/>
        <end position="110"/>
    </location>
</feature>
<evidence type="ECO:0000256" key="4">
    <source>
        <dbReference type="ARBA" id="ARBA00023163"/>
    </source>
</evidence>
<dbReference type="Gene3D" id="1.10.1740.10">
    <property type="match status" value="1"/>
</dbReference>
<evidence type="ECO:0000313" key="8">
    <source>
        <dbReference type="EMBL" id="MFC3677143.1"/>
    </source>
</evidence>
<keyword evidence="9" id="KW-1185">Reference proteome</keyword>
<proteinExistence type="inferred from homology"/>
<keyword evidence="2" id="KW-0805">Transcription regulation</keyword>
<dbReference type="InterPro" id="IPR013324">
    <property type="entry name" value="RNA_pol_sigma_r3/r4-like"/>
</dbReference>
<name>A0ABV7VLX8_9PROT</name>
<evidence type="ECO:0000259" key="6">
    <source>
        <dbReference type="Pfam" id="PF04542"/>
    </source>
</evidence>
<dbReference type="InterPro" id="IPR014284">
    <property type="entry name" value="RNA_pol_sigma-70_dom"/>
</dbReference>
<organism evidence="8 9">
    <name type="scientific">Ferrovibrio xuzhouensis</name>
    <dbReference type="NCBI Taxonomy" id="1576914"/>
    <lineage>
        <taxon>Bacteria</taxon>
        <taxon>Pseudomonadati</taxon>
        <taxon>Pseudomonadota</taxon>
        <taxon>Alphaproteobacteria</taxon>
        <taxon>Rhodospirillales</taxon>
        <taxon>Rhodospirillaceae</taxon>
        <taxon>Ferrovibrio</taxon>
    </lineage>
</organism>
<evidence type="ECO:0000256" key="1">
    <source>
        <dbReference type="ARBA" id="ARBA00010641"/>
    </source>
</evidence>
<evidence type="ECO:0000256" key="3">
    <source>
        <dbReference type="ARBA" id="ARBA00023082"/>
    </source>
</evidence>
<dbReference type="Pfam" id="PF08281">
    <property type="entry name" value="Sigma70_r4_2"/>
    <property type="match status" value="1"/>
</dbReference>
<dbReference type="RefSeq" id="WP_379728619.1">
    <property type="nucleotide sequence ID" value="NZ_JBHRYJ010000003.1"/>
</dbReference>
<accession>A0ABV7VLX8</accession>
<dbReference type="EMBL" id="JBHRYJ010000003">
    <property type="protein sequence ID" value="MFC3677143.1"/>
    <property type="molecule type" value="Genomic_DNA"/>
</dbReference>
<dbReference type="SUPFAM" id="SSF88659">
    <property type="entry name" value="Sigma3 and sigma4 domains of RNA polymerase sigma factors"/>
    <property type="match status" value="1"/>
</dbReference>
<dbReference type="InterPro" id="IPR039425">
    <property type="entry name" value="RNA_pol_sigma-70-like"/>
</dbReference>
<evidence type="ECO:0000256" key="2">
    <source>
        <dbReference type="ARBA" id="ARBA00023015"/>
    </source>
</evidence>
<reference evidence="9" key="1">
    <citation type="journal article" date="2019" name="Int. J. Syst. Evol. Microbiol.">
        <title>The Global Catalogue of Microorganisms (GCM) 10K type strain sequencing project: providing services to taxonomists for standard genome sequencing and annotation.</title>
        <authorList>
            <consortium name="The Broad Institute Genomics Platform"/>
            <consortium name="The Broad Institute Genome Sequencing Center for Infectious Disease"/>
            <person name="Wu L."/>
            <person name="Ma J."/>
        </authorList>
    </citation>
    <scope>NUCLEOTIDE SEQUENCE [LARGE SCALE GENOMIC DNA]</scope>
    <source>
        <strain evidence="9">KCTC 42182</strain>
    </source>
</reference>
<comment type="caution">
    <text evidence="8">The sequence shown here is derived from an EMBL/GenBank/DDBJ whole genome shotgun (WGS) entry which is preliminary data.</text>
</comment>
<protein>
    <submittedName>
        <fullName evidence="8">RNA polymerase sigma factor</fullName>
    </submittedName>
</protein>
<feature type="compositionally biased region" description="Polar residues" evidence="5">
    <location>
        <begin position="1"/>
        <end position="13"/>
    </location>
</feature>
<keyword evidence="3" id="KW-0731">Sigma factor</keyword>
<feature type="domain" description="RNA polymerase sigma factor 70 region 4 type 2" evidence="7">
    <location>
        <begin position="168"/>
        <end position="217"/>
    </location>
</feature>
<dbReference type="Pfam" id="PF04542">
    <property type="entry name" value="Sigma70_r2"/>
    <property type="match status" value="1"/>
</dbReference>
<keyword evidence="4" id="KW-0804">Transcription</keyword>
<dbReference type="PANTHER" id="PTHR43133:SF53">
    <property type="entry name" value="ECF RNA POLYMERASE SIGMA-E FACTOR"/>
    <property type="match status" value="1"/>
</dbReference>
<comment type="similarity">
    <text evidence="1">Belongs to the sigma-70 factor family. ECF subfamily.</text>
</comment>
<dbReference type="InterPro" id="IPR013325">
    <property type="entry name" value="RNA_pol_sigma_r2"/>
</dbReference>
<dbReference type="PANTHER" id="PTHR43133">
    <property type="entry name" value="RNA POLYMERASE ECF-TYPE SIGMA FACTO"/>
    <property type="match status" value="1"/>
</dbReference>
<evidence type="ECO:0000259" key="7">
    <source>
        <dbReference type="Pfam" id="PF08281"/>
    </source>
</evidence>
<dbReference type="InterPro" id="IPR036388">
    <property type="entry name" value="WH-like_DNA-bd_sf"/>
</dbReference>
<feature type="region of interest" description="Disordered" evidence="5">
    <location>
        <begin position="1"/>
        <end position="29"/>
    </location>
</feature>
<dbReference type="Proteomes" id="UP001595711">
    <property type="component" value="Unassembled WGS sequence"/>
</dbReference>
<dbReference type="CDD" id="cd06171">
    <property type="entry name" value="Sigma70_r4"/>
    <property type="match status" value="1"/>
</dbReference>
<evidence type="ECO:0000313" key="9">
    <source>
        <dbReference type="Proteomes" id="UP001595711"/>
    </source>
</evidence>